<reference evidence="1" key="1">
    <citation type="submission" date="2020-01" db="EMBL/GenBank/DDBJ databases">
        <title>Bacteria Cultured from War Wounds Associated with the Conflict in Eastern Ukraine.</title>
        <authorList>
            <person name="Snesrud E."/>
            <person name="Galac M.R."/>
            <person name="Mc Gann P."/>
            <person name="Valentine K."/>
            <person name="Viacheslav K."/>
        </authorList>
    </citation>
    <scope>NUCLEOTIDE SEQUENCE</scope>
    <source>
        <strain evidence="1">VNMU148</strain>
    </source>
</reference>
<name>A0A6B1YIP6_PSEAI</name>
<comment type="caution">
    <text evidence="1">The sequence shown here is derived from an EMBL/GenBank/DDBJ whole genome shotgun (WGS) entry which is preliminary data.</text>
</comment>
<evidence type="ECO:0000313" key="1">
    <source>
        <dbReference type="EMBL" id="MZZ17669.1"/>
    </source>
</evidence>
<sequence>MSLDDFFLRVDEKLETAKKNETLLKASIDKNLKTLKEAVTRVGPLAENYAARLQERGLKADIQKSDESITLSLTYRNGSYQTITLGGSSRENLIGITVKHVDNNGEIAISLDDSRSYDSENWEDGIYEKQLRKFIEDFISYAESHGGF</sequence>
<dbReference type="Proteomes" id="UP000644192">
    <property type="component" value="Unassembled WGS sequence"/>
</dbReference>
<evidence type="ECO:0000313" key="2">
    <source>
        <dbReference type="Proteomes" id="UP000644192"/>
    </source>
</evidence>
<protein>
    <submittedName>
        <fullName evidence="1">Uncharacterized protein</fullName>
    </submittedName>
</protein>
<dbReference type="AlphaFoldDB" id="A0A6B1YIP6"/>
<gene>
    <name evidence="1" type="ORF">GUL26_36030</name>
</gene>
<dbReference type="EMBL" id="WXZT01000057">
    <property type="protein sequence ID" value="MZZ17669.1"/>
    <property type="molecule type" value="Genomic_DNA"/>
</dbReference>
<dbReference type="RefSeq" id="WP_023124084.1">
    <property type="nucleotide sequence ID" value="NZ_CAADNI010000337.1"/>
</dbReference>
<organism evidence="1 2">
    <name type="scientific">Pseudomonas aeruginosa</name>
    <dbReference type="NCBI Taxonomy" id="287"/>
    <lineage>
        <taxon>Bacteria</taxon>
        <taxon>Pseudomonadati</taxon>
        <taxon>Pseudomonadota</taxon>
        <taxon>Gammaproteobacteria</taxon>
        <taxon>Pseudomonadales</taxon>
        <taxon>Pseudomonadaceae</taxon>
        <taxon>Pseudomonas</taxon>
    </lineage>
</organism>
<accession>A0A6B1YIP6</accession>
<proteinExistence type="predicted"/>